<keyword evidence="7" id="KW-0676">Redox-active center</keyword>
<dbReference type="GO" id="GO:0034599">
    <property type="term" value="P:cellular response to oxidative stress"/>
    <property type="evidence" value="ECO:0007669"/>
    <property type="project" value="TreeGrafter"/>
</dbReference>
<comment type="catalytic activity">
    <reaction evidence="11">
        <text>a hydroperoxide + [thioredoxin]-dithiol = an alcohol + [thioredoxin]-disulfide + H2O</text>
        <dbReference type="Rhea" id="RHEA:62620"/>
        <dbReference type="Rhea" id="RHEA-COMP:10698"/>
        <dbReference type="Rhea" id="RHEA-COMP:10700"/>
        <dbReference type="ChEBI" id="CHEBI:15377"/>
        <dbReference type="ChEBI" id="CHEBI:29950"/>
        <dbReference type="ChEBI" id="CHEBI:30879"/>
        <dbReference type="ChEBI" id="CHEBI:35924"/>
        <dbReference type="ChEBI" id="CHEBI:50058"/>
        <dbReference type="EC" id="1.11.1.24"/>
    </reaction>
</comment>
<dbReference type="OrthoDB" id="69195at2"/>
<reference evidence="13 14" key="1">
    <citation type="submission" date="2019-06" db="EMBL/GenBank/DDBJ databases">
        <authorList>
            <person name="Livingstone P."/>
            <person name="Whitworth D."/>
        </authorList>
    </citation>
    <scope>NUCLEOTIDE SEQUENCE [LARGE SCALE GENOMIC DNA]</scope>
    <source>
        <strain evidence="13 14">AM401</strain>
    </source>
</reference>
<dbReference type="InterPro" id="IPR036249">
    <property type="entry name" value="Thioredoxin-like_sf"/>
</dbReference>
<evidence type="ECO:0000256" key="10">
    <source>
        <dbReference type="ARBA" id="ARBA00042639"/>
    </source>
</evidence>
<evidence type="ECO:0000256" key="4">
    <source>
        <dbReference type="ARBA" id="ARBA00022862"/>
    </source>
</evidence>
<dbReference type="CDD" id="cd02971">
    <property type="entry name" value="PRX_family"/>
    <property type="match status" value="1"/>
</dbReference>
<protein>
    <recommendedName>
        <fullName evidence="2">thioredoxin-dependent peroxiredoxin</fullName>
        <ecNumber evidence="2">1.11.1.24</ecNumber>
    </recommendedName>
    <alternativeName>
        <fullName evidence="8">Thioredoxin peroxidase</fullName>
    </alternativeName>
    <alternativeName>
        <fullName evidence="10">Thioredoxin-dependent peroxiredoxin Bcp</fullName>
    </alternativeName>
</protein>
<evidence type="ECO:0000256" key="8">
    <source>
        <dbReference type="ARBA" id="ARBA00032824"/>
    </source>
</evidence>
<keyword evidence="4" id="KW-0049">Antioxidant</keyword>
<dbReference type="PANTHER" id="PTHR42801">
    <property type="entry name" value="THIOREDOXIN-DEPENDENT PEROXIDE REDUCTASE"/>
    <property type="match status" value="1"/>
</dbReference>
<comment type="caution">
    <text evidence="13">The sequence shown here is derived from an EMBL/GenBank/DDBJ whole genome shotgun (WGS) entry which is preliminary data.</text>
</comment>
<dbReference type="InterPro" id="IPR000866">
    <property type="entry name" value="AhpC/TSA"/>
</dbReference>
<dbReference type="EMBL" id="VIFM01000188">
    <property type="protein sequence ID" value="TQF11445.1"/>
    <property type="molecule type" value="Genomic_DNA"/>
</dbReference>
<evidence type="ECO:0000313" key="13">
    <source>
        <dbReference type="EMBL" id="TQF11445.1"/>
    </source>
</evidence>
<dbReference type="EC" id="1.11.1.24" evidence="2"/>
<dbReference type="Proteomes" id="UP000315369">
    <property type="component" value="Unassembled WGS sequence"/>
</dbReference>
<dbReference type="SUPFAM" id="SSF52833">
    <property type="entry name" value="Thioredoxin-like"/>
    <property type="match status" value="1"/>
</dbReference>
<evidence type="ECO:0000256" key="5">
    <source>
        <dbReference type="ARBA" id="ARBA00023002"/>
    </source>
</evidence>
<dbReference type="AlphaFoldDB" id="A0A540WQZ6"/>
<evidence type="ECO:0000256" key="1">
    <source>
        <dbReference type="ARBA" id="ARBA00003330"/>
    </source>
</evidence>
<dbReference type="InterPro" id="IPR050924">
    <property type="entry name" value="Peroxiredoxin_BCP/PrxQ"/>
</dbReference>
<evidence type="ECO:0000256" key="7">
    <source>
        <dbReference type="ARBA" id="ARBA00023284"/>
    </source>
</evidence>
<keyword evidence="6" id="KW-1015">Disulfide bond</keyword>
<dbReference type="GO" id="GO:0008379">
    <property type="term" value="F:thioredoxin peroxidase activity"/>
    <property type="evidence" value="ECO:0007669"/>
    <property type="project" value="TreeGrafter"/>
</dbReference>
<dbReference type="Pfam" id="PF00578">
    <property type="entry name" value="AhpC-TSA"/>
    <property type="match status" value="1"/>
</dbReference>
<evidence type="ECO:0000259" key="12">
    <source>
        <dbReference type="PROSITE" id="PS51352"/>
    </source>
</evidence>
<keyword evidence="14" id="KW-1185">Reference proteome</keyword>
<dbReference type="PROSITE" id="PS51352">
    <property type="entry name" value="THIOREDOXIN_2"/>
    <property type="match status" value="1"/>
</dbReference>
<feature type="domain" description="Thioredoxin" evidence="12">
    <location>
        <begin position="47"/>
        <end position="195"/>
    </location>
</feature>
<accession>A0A540WQZ6</accession>
<organism evidence="13 14">
    <name type="scientific">Myxococcus llanfairpwllgwyngyllgogerychwyrndrobwllllantysiliogogogochensis</name>
    <dbReference type="NCBI Taxonomy" id="2590453"/>
    <lineage>
        <taxon>Bacteria</taxon>
        <taxon>Pseudomonadati</taxon>
        <taxon>Myxococcota</taxon>
        <taxon>Myxococcia</taxon>
        <taxon>Myxococcales</taxon>
        <taxon>Cystobacterineae</taxon>
        <taxon>Myxococcaceae</taxon>
        <taxon>Myxococcus</taxon>
    </lineage>
</organism>
<dbReference type="GO" id="GO:0005737">
    <property type="term" value="C:cytoplasm"/>
    <property type="evidence" value="ECO:0007669"/>
    <property type="project" value="TreeGrafter"/>
</dbReference>
<dbReference type="PANTHER" id="PTHR42801:SF4">
    <property type="entry name" value="AHPC_TSA FAMILY PROTEIN"/>
    <property type="match status" value="1"/>
</dbReference>
<dbReference type="InterPro" id="IPR013766">
    <property type="entry name" value="Thioredoxin_domain"/>
</dbReference>
<dbReference type="Gene3D" id="3.40.30.10">
    <property type="entry name" value="Glutaredoxin"/>
    <property type="match status" value="1"/>
</dbReference>
<gene>
    <name evidence="13" type="ORF">FJV41_34195</name>
</gene>
<evidence type="ECO:0000256" key="6">
    <source>
        <dbReference type="ARBA" id="ARBA00023157"/>
    </source>
</evidence>
<dbReference type="GO" id="GO:0045454">
    <property type="term" value="P:cell redox homeostasis"/>
    <property type="evidence" value="ECO:0007669"/>
    <property type="project" value="TreeGrafter"/>
</dbReference>
<evidence type="ECO:0000256" key="9">
    <source>
        <dbReference type="ARBA" id="ARBA00038489"/>
    </source>
</evidence>
<sequence length="197" mass="21470">MPSLSLWTAKNLLARRTGAASETGPESWFIRDPLPAEHLWSVPAPMVTLDAPAPDFEALTTQGQRLRLSALRGRPVVLFFFPAAFTPVCTQEAKHFGEALPQLRALGAEVVGVSTDTHQVQCDFAAATGAEYPMVGDPSAGIARGYDVVWPLLKRVQRVTFVIDARGIIRGIFHHELRVEHHVRMVVRAVQGLATAG</sequence>
<comment type="function">
    <text evidence="1">Thiol-specific peroxidase that catalyzes the reduction of hydrogen peroxide and organic hydroperoxides to water and alcohols, respectively. Plays a role in cell protection against oxidative stress by detoxifying peroxides and as sensor of hydrogen peroxide-mediated signaling events.</text>
</comment>
<name>A0A540WQZ6_9BACT</name>
<keyword evidence="5" id="KW-0560">Oxidoreductase</keyword>
<evidence type="ECO:0000256" key="3">
    <source>
        <dbReference type="ARBA" id="ARBA00022559"/>
    </source>
</evidence>
<evidence type="ECO:0000256" key="2">
    <source>
        <dbReference type="ARBA" id="ARBA00013017"/>
    </source>
</evidence>
<evidence type="ECO:0000313" key="14">
    <source>
        <dbReference type="Proteomes" id="UP000315369"/>
    </source>
</evidence>
<evidence type="ECO:0000256" key="11">
    <source>
        <dbReference type="ARBA" id="ARBA00049091"/>
    </source>
</evidence>
<comment type="similarity">
    <text evidence="9">Belongs to the peroxiredoxin family. BCP/PrxQ subfamily.</text>
</comment>
<keyword evidence="3" id="KW-0575">Peroxidase</keyword>
<proteinExistence type="inferred from homology"/>